<gene>
    <name evidence="2" type="ORF">CBW24_06820</name>
</gene>
<proteinExistence type="predicted"/>
<evidence type="ECO:0000313" key="3">
    <source>
        <dbReference type="Proteomes" id="UP000219050"/>
    </source>
</evidence>
<keyword evidence="3" id="KW-1185">Reference proteome</keyword>
<accession>A0A291LYK7</accession>
<organism evidence="2 3">
    <name type="scientific">Pacificitalea manganoxidans</name>
    <dbReference type="NCBI Taxonomy" id="1411902"/>
    <lineage>
        <taxon>Bacteria</taxon>
        <taxon>Pseudomonadati</taxon>
        <taxon>Pseudomonadota</taxon>
        <taxon>Alphaproteobacteria</taxon>
        <taxon>Rhodobacterales</taxon>
        <taxon>Paracoccaceae</taxon>
        <taxon>Pacificitalea</taxon>
    </lineage>
</organism>
<feature type="signal peptide" evidence="1">
    <location>
        <begin position="1"/>
        <end position="23"/>
    </location>
</feature>
<dbReference type="AlphaFoldDB" id="A0A291LYK7"/>
<sequence length="182" mass="18492">MTTNFITAGLAALVTLTAIPASADTAQLARSVGVEPGVYSTSQLVELKGLSAEEGNQFRVSQILDNPAGEAITRDATVNGHGNVAQLAASVGVEPGNYTLGELTALVGAVGEGDEQFRVNALRNGSSATATSSAHATQLAASLGVEPGAYSLNQLTLLKQLSTEDTGTARQQTRDILANPAG</sequence>
<dbReference type="Proteomes" id="UP000219050">
    <property type="component" value="Chromosome"/>
</dbReference>
<name>A0A291LYK7_9RHOB</name>
<reference evidence="2 3" key="1">
    <citation type="submission" date="2017-05" db="EMBL/GenBank/DDBJ databases">
        <title>Comparative genomic and metabolic analysis of manganese-oxidizing mechanisms in Celeribater manganoxidans DY25T: its adaption to the environment of polymetallic nodule.</title>
        <authorList>
            <person name="Wang X."/>
        </authorList>
    </citation>
    <scope>NUCLEOTIDE SEQUENCE [LARGE SCALE GENOMIC DNA]</scope>
    <source>
        <strain evidence="2 3">DY25</strain>
    </source>
</reference>
<dbReference type="RefSeq" id="WP_097373087.1">
    <property type="nucleotide sequence ID" value="NZ_CP021404.1"/>
</dbReference>
<dbReference type="OrthoDB" id="7877136at2"/>
<keyword evidence="1" id="KW-0732">Signal</keyword>
<protein>
    <submittedName>
        <fullName evidence="2">Uncharacterized protein</fullName>
    </submittedName>
</protein>
<evidence type="ECO:0000313" key="2">
    <source>
        <dbReference type="EMBL" id="ATI41734.1"/>
    </source>
</evidence>
<dbReference type="KEGG" id="cmag:CBW24_06820"/>
<feature type="chain" id="PRO_5012200412" evidence="1">
    <location>
        <begin position="24"/>
        <end position="182"/>
    </location>
</feature>
<dbReference type="EMBL" id="CP021404">
    <property type="protein sequence ID" value="ATI41734.1"/>
    <property type="molecule type" value="Genomic_DNA"/>
</dbReference>
<evidence type="ECO:0000256" key="1">
    <source>
        <dbReference type="SAM" id="SignalP"/>
    </source>
</evidence>